<sequence>MYHMKNKAHIIKEVEKGSIAEEMGLAPGDELLSINDTEIIDIFDYQYLIKDEFLNIIIRKPDGEEWELEIEKDYDDDLGIVFEEGLMDSYRSCRNKCIFCFIDQMPPGMRETLYFKDDDARLSFLQGNYITLTNLSDEEVDRIIFYKLSPINISVHTTNEELRCKMLNNRFAGSSLSKMKRLKDAGITMNGQIVLCKGWNDKEELEKTIHDLSAYIPQMQSVSVVPVGITKFRENLTPLEKFTKEDAIEVIETIHRWQQIFLKHYNTRFVYAADEWYISAGLPIPKEEDYEGYPQIENGVGMLRSFTDEFYNYLKELKGDDRSKDLSVATGVLASPYLSRMAIDLTEKFPNIKIHIHTIENDFFGKDITVAGLLTGGDIIRQLKGKNLGRVLLLPDVILRHGENILLDDITTDDIERALQTKISIVQSDGKSFIDAILNA</sequence>
<dbReference type="InterPro" id="IPR058240">
    <property type="entry name" value="rSAM_sf"/>
</dbReference>
<accession>A0A0H5SFV2</accession>
<dbReference type="Gene3D" id="3.20.20.70">
    <property type="entry name" value="Aldolase class I"/>
    <property type="match status" value="1"/>
</dbReference>
<dbReference type="EMBL" id="CVTD020000015">
    <property type="protein sequence ID" value="CRZ34344.1"/>
    <property type="molecule type" value="Genomic_DNA"/>
</dbReference>
<dbReference type="Pfam" id="PF19238">
    <property type="entry name" value="Radical_SAM_2"/>
    <property type="match status" value="1"/>
</dbReference>
<keyword evidence="5" id="KW-1185">Reference proteome</keyword>
<gene>
    <name evidence="4" type="ORF">HHT355_1142</name>
</gene>
<dbReference type="InterPro" id="IPR013785">
    <property type="entry name" value="Aldolase_TIM"/>
</dbReference>
<evidence type="ECO:0000313" key="5">
    <source>
        <dbReference type="Proteomes" id="UP000236497"/>
    </source>
</evidence>
<dbReference type="InterPro" id="IPR045375">
    <property type="entry name" value="Put_radical_SAM-like_N"/>
</dbReference>
<feature type="domain" description="DUF512" evidence="1">
    <location>
        <begin position="225"/>
        <end position="427"/>
    </location>
</feature>
<dbReference type="AlphaFoldDB" id="A0A0H5SFV2"/>
<dbReference type="Gene3D" id="2.30.42.10">
    <property type="match status" value="1"/>
</dbReference>
<evidence type="ECO:0000259" key="2">
    <source>
        <dbReference type="Pfam" id="PF17820"/>
    </source>
</evidence>
<proteinExistence type="predicted"/>
<dbReference type="SUPFAM" id="SSF50156">
    <property type="entry name" value="PDZ domain-like"/>
    <property type="match status" value="1"/>
</dbReference>
<dbReference type="Pfam" id="PF17820">
    <property type="entry name" value="PDZ_6"/>
    <property type="match status" value="1"/>
</dbReference>
<dbReference type="InterPro" id="IPR041489">
    <property type="entry name" value="PDZ_6"/>
</dbReference>
<evidence type="ECO:0000259" key="3">
    <source>
        <dbReference type="Pfam" id="PF19238"/>
    </source>
</evidence>
<organism evidence="4 5">
    <name type="scientific">Herbinix hemicellulosilytica</name>
    <dbReference type="NCBI Taxonomy" id="1564487"/>
    <lineage>
        <taxon>Bacteria</taxon>
        <taxon>Bacillati</taxon>
        <taxon>Bacillota</taxon>
        <taxon>Clostridia</taxon>
        <taxon>Lachnospirales</taxon>
        <taxon>Lachnospiraceae</taxon>
        <taxon>Herbinix</taxon>
    </lineage>
</organism>
<dbReference type="InterPro" id="IPR036034">
    <property type="entry name" value="PDZ_sf"/>
</dbReference>
<feature type="domain" description="Putative radical SAM N-terminal" evidence="3">
    <location>
        <begin position="72"/>
        <end position="222"/>
    </location>
</feature>
<reference evidence="4 5" key="1">
    <citation type="submission" date="2015-06" db="EMBL/GenBank/DDBJ databases">
        <authorList>
            <person name="Wibberg Daniel"/>
        </authorList>
    </citation>
    <scope>NUCLEOTIDE SEQUENCE [LARGE SCALE GENOMIC DNA]</scope>
    <source>
        <strain evidence="4 5">T3/55T</strain>
    </source>
</reference>
<protein>
    <recommendedName>
        <fullName evidence="6">Radical SAM enzyme (TIGR03279 family)</fullName>
    </recommendedName>
</protein>
<evidence type="ECO:0000313" key="4">
    <source>
        <dbReference type="EMBL" id="CRZ34344.1"/>
    </source>
</evidence>
<dbReference type="SUPFAM" id="SSF102114">
    <property type="entry name" value="Radical SAM enzymes"/>
    <property type="match status" value="1"/>
</dbReference>
<dbReference type="InterPro" id="IPR007549">
    <property type="entry name" value="DUF512"/>
</dbReference>
<evidence type="ECO:0008006" key="6">
    <source>
        <dbReference type="Google" id="ProtNLM"/>
    </source>
</evidence>
<feature type="domain" description="PDZ" evidence="2">
    <location>
        <begin position="10"/>
        <end position="51"/>
    </location>
</feature>
<evidence type="ECO:0000259" key="1">
    <source>
        <dbReference type="Pfam" id="PF04459"/>
    </source>
</evidence>
<dbReference type="Proteomes" id="UP000236497">
    <property type="component" value="Unassembled WGS sequence"/>
</dbReference>
<dbReference type="Pfam" id="PF04459">
    <property type="entry name" value="DUF512"/>
    <property type="match status" value="1"/>
</dbReference>
<name>A0A0H5SFV2_HERHM</name>